<evidence type="ECO:0000313" key="1">
    <source>
        <dbReference type="EMBL" id="KAK1931269.1"/>
    </source>
</evidence>
<dbReference type="EMBL" id="JASMQC010000035">
    <property type="protein sequence ID" value="KAK1931269.1"/>
    <property type="molecule type" value="Genomic_DNA"/>
</dbReference>
<proteinExistence type="predicted"/>
<protein>
    <submittedName>
        <fullName evidence="1">Uncharacterized protein</fullName>
    </submittedName>
</protein>
<sequence length="144" mass="16339">MSCLLMFREMRSVCFLTPPAVLMAIYSVQLGSRGLKGMHFRRLCERQLLELGSSNVNYNAGFSAGAAVSRTNPHCDHYEHLIDAIQGLDEFGHCVWYEHVQTLTSRLRQFVLDIYVVVQCNAPARATLTFLFSRTSSWAQHLVI</sequence>
<evidence type="ECO:0000313" key="2">
    <source>
        <dbReference type="Proteomes" id="UP001259832"/>
    </source>
</evidence>
<keyword evidence="2" id="KW-1185">Reference proteome</keyword>
<comment type="caution">
    <text evidence="1">The sequence shown here is derived from an EMBL/GenBank/DDBJ whole genome shotgun (WGS) entry which is preliminary data.</text>
</comment>
<reference evidence="1" key="1">
    <citation type="submission" date="2023-08" db="EMBL/GenBank/DDBJ databases">
        <title>Reference Genome Resource for the Citrus Pathogen Phytophthora citrophthora.</title>
        <authorList>
            <person name="Moller H."/>
            <person name="Coetzee B."/>
            <person name="Rose L.J."/>
            <person name="Van Niekerk J.M."/>
        </authorList>
    </citation>
    <scope>NUCLEOTIDE SEQUENCE</scope>
    <source>
        <strain evidence="1">STE-U-9442</strain>
    </source>
</reference>
<name>A0AAD9LDH7_9STRA</name>
<gene>
    <name evidence="1" type="ORF">P3T76_013458</name>
</gene>
<dbReference type="AlphaFoldDB" id="A0AAD9LDH7"/>
<dbReference type="Proteomes" id="UP001259832">
    <property type="component" value="Unassembled WGS sequence"/>
</dbReference>
<accession>A0AAD9LDH7</accession>
<organism evidence="1 2">
    <name type="scientific">Phytophthora citrophthora</name>
    <dbReference type="NCBI Taxonomy" id="4793"/>
    <lineage>
        <taxon>Eukaryota</taxon>
        <taxon>Sar</taxon>
        <taxon>Stramenopiles</taxon>
        <taxon>Oomycota</taxon>
        <taxon>Peronosporomycetes</taxon>
        <taxon>Peronosporales</taxon>
        <taxon>Peronosporaceae</taxon>
        <taxon>Phytophthora</taxon>
    </lineage>
</organism>